<dbReference type="InterPro" id="IPR052336">
    <property type="entry name" value="MlaD_Phospholipid_Transporter"/>
</dbReference>
<comment type="caution">
    <text evidence="3">The sequence shown here is derived from an EMBL/GenBank/DDBJ whole genome shotgun (WGS) entry which is preliminary data.</text>
</comment>
<reference evidence="3 4" key="1">
    <citation type="journal article" date="2019" name="Int. J. Syst. Evol. Microbiol.">
        <title>The Global Catalogue of Microorganisms (GCM) 10K type strain sequencing project: providing services to taxonomists for standard genome sequencing and annotation.</title>
        <authorList>
            <consortium name="The Broad Institute Genomics Platform"/>
            <consortium name="The Broad Institute Genome Sequencing Center for Infectious Disease"/>
            <person name="Wu L."/>
            <person name="Ma J."/>
        </authorList>
    </citation>
    <scope>NUCLEOTIDE SEQUENCE [LARGE SCALE GENOMIC DNA]</scope>
    <source>
        <strain evidence="3 4">JCM 13008</strain>
    </source>
</reference>
<evidence type="ECO:0000259" key="2">
    <source>
        <dbReference type="Pfam" id="PF02470"/>
    </source>
</evidence>
<dbReference type="PANTHER" id="PTHR33371">
    <property type="entry name" value="INTERMEMBRANE PHOSPHOLIPID TRANSPORT SYSTEM BINDING PROTEIN MLAD-RELATED"/>
    <property type="match status" value="1"/>
</dbReference>
<dbReference type="EMBL" id="BAAALG010000013">
    <property type="protein sequence ID" value="GAA1111586.1"/>
    <property type="molecule type" value="Genomic_DNA"/>
</dbReference>
<gene>
    <name evidence="3" type="ORF">GCM10009668_36090</name>
</gene>
<evidence type="ECO:0000313" key="4">
    <source>
        <dbReference type="Proteomes" id="UP001501581"/>
    </source>
</evidence>
<dbReference type="Proteomes" id="UP001501581">
    <property type="component" value="Unassembled WGS sequence"/>
</dbReference>
<keyword evidence="4" id="KW-1185">Reference proteome</keyword>
<dbReference type="RefSeq" id="WP_343996267.1">
    <property type="nucleotide sequence ID" value="NZ_BAAALG010000013.1"/>
</dbReference>
<feature type="region of interest" description="Disordered" evidence="1">
    <location>
        <begin position="449"/>
        <end position="470"/>
    </location>
</feature>
<protein>
    <recommendedName>
        <fullName evidence="2">Mce/MlaD domain-containing protein</fullName>
    </recommendedName>
</protein>
<proteinExistence type="predicted"/>
<sequence>MSALQNIDKRVSLIVGLLLVLVVAGAVVVARSGEQSTPSIAGHFVDASPLEVGSEVRAYGVKVGEVKSIDLVDGNARVVLDVDDEVLPLHEDAEMKIRPINLLGENFVELTPGSADKPALRGDLPVERTETVVTLQAVLDTFDDPTSAGLAALVSELGNGVAGNGEELAGVLKALSPTMAGIDQLGDVLREQNDVLDSLVTTADPVARAVAGQDGKRVERLVEQAHLMLSALSAEREGLEQTIAQLPGAIKEAQTTLGSLDTVAASLAPTLKKARPVTDDLEEISGEITEFSRYATPAFNSFDEVFAHADELIAEAAPAVRQLRAAGPELRRGSRSLKVAGDQVLTEEPLGNLMAFVRKWALSTNSRDNISHYFRGLFHITPAALNNLLGATVIPEVLTPAPSNDGNSTPDQVLPGIPGLDLGALGDVLSPENDILGGVLGQLLGGVTKAPSQKGAQKSPSATGLTDQQEQNLLGLLLGGGK</sequence>
<dbReference type="InterPro" id="IPR003399">
    <property type="entry name" value="Mce/MlaD"/>
</dbReference>
<dbReference type="PANTHER" id="PTHR33371:SF4">
    <property type="entry name" value="INTERMEMBRANE PHOSPHOLIPID TRANSPORT SYSTEM BINDING PROTEIN MLAD"/>
    <property type="match status" value="1"/>
</dbReference>
<organism evidence="3 4">
    <name type="scientific">Nocardioides dubius</name>
    <dbReference type="NCBI Taxonomy" id="317019"/>
    <lineage>
        <taxon>Bacteria</taxon>
        <taxon>Bacillati</taxon>
        <taxon>Actinomycetota</taxon>
        <taxon>Actinomycetes</taxon>
        <taxon>Propionibacteriales</taxon>
        <taxon>Nocardioidaceae</taxon>
        <taxon>Nocardioides</taxon>
    </lineage>
</organism>
<accession>A0ABN1U0Q9</accession>
<name>A0ABN1U0Q9_9ACTN</name>
<evidence type="ECO:0000256" key="1">
    <source>
        <dbReference type="SAM" id="MobiDB-lite"/>
    </source>
</evidence>
<evidence type="ECO:0000313" key="3">
    <source>
        <dbReference type="EMBL" id="GAA1111586.1"/>
    </source>
</evidence>
<feature type="compositionally biased region" description="Polar residues" evidence="1">
    <location>
        <begin position="450"/>
        <end position="470"/>
    </location>
</feature>
<dbReference type="Pfam" id="PF02470">
    <property type="entry name" value="MlaD"/>
    <property type="match status" value="1"/>
</dbReference>
<feature type="domain" description="Mce/MlaD" evidence="2">
    <location>
        <begin position="38"/>
        <end position="113"/>
    </location>
</feature>